<sequence>METAAGDVTEQATNAGDERAADGGALRSKFNSRDGDATDIVSDLREASWTGGIERIIEDSENMLLEQPLPVVYTIIEGIDVVNEGDSANYVVKLQDAAGNPVIATQDTIIYVRYTNKTTQDGDTQYNNENIIEVVIKAGTSQTEFTIKTNDDYLADNGEIYNVSITGNNSTEFDMRTGDVAGNKTNVDTTILDNSNPLNPGGEDGGYGSEDIVFAIIEGTTTVNEGDTAQYVVKLVDKDGNPVTIPAGEKIIVTLTYTSTDGVTDGDFSIIVKEVELVSNGTTFENTTIVDNTYEGSENYKVTITDVKQTNGTYENVAIHQTENSTTGKITDNPVQIVLVATDSTGTIPLKVDGTVDLEANKNSTPEGGKLYYVAVAVDTNGKPLDKQTGKVDVSYNNTSDTTDKDAILSGTGKDIKNNPTVVEIGKTFTVDAEDDYYAEGDEKFNVTISNPKDTGYE</sequence>
<gene>
    <name evidence="2" type="ORF">RMQ68_09670</name>
</gene>
<reference evidence="2" key="1">
    <citation type="submission" date="2023-09" db="EMBL/GenBank/DDBJ databases">
        <title>Arcobacter tbilisiensis sp. nov. isolated from chicken meat in Tbilisi, Georgia.</title>
        <authorList>
            <person name="Matthias R."/>
            <person name="Zautner A.E."/>
        </authorList>
    </citation>
    <scope>NUCLEOTIDE SEQUENCE</scope>
    <source>
        <strain evidence="2">LEO 52</strain>
    </source>
</reference>
<evidence type="ECO:0000313" key="2">
    <source>
        <dbReference type="EMBL" id="WNL29620.1"/>
    </source>
</evidence>
<dbReference type="EMBL" id="CP134854">
    <property type="protein sequence ID" value="WNL29620.1"/>
    <property type="molecule type" value="Genomic_DNA"/>
</dbReference>
<dbReference type="AlphaFoldDB" id="A0AA96DMJ6"/>
<proteinExistence type="predicted"/>
<protein>
    <submittedName>
        <fullName evidence="2">Uncharacterized protein</fullName>
    </submittedName>
</protein>
<evidence type="ECO:0000256" key="1">
    <source>
        <dbReference type="SAM" id="MobiDB-lite"/>
    </source>
</evidence>
<accession>A0AA96DMJ6</accession>
<feature type="region of interest" description="Disordered" evidence="1">
    <location>
        <begin position="1"/>
        <end position="32"/>
    </location>
</feature>
<name>A0AA96DMJ6_9BACT</name>
<organism evidence="2">
    <name type="scientific">Arcobacter sp. AZ-2023</name>
    <dbReference type="NCBI Taxonomy" id="3074453"/>
    <lineage>
        <taxon>Bacteria</taxon>
        <taxon>Pseudomonadati</taxon>
        <taxon>Campylobacterota</taxon>
        <taxon>Epsilonproteobacteria</taxon>
        <taxon>Campylobacterales</taxon>
        <taxon>Arcobacteraceae</taxon>
        <taxon>Arcobacter</taxon>
    </lineage>
</organism>